<keyword evidence="3" id="KW-0255">Endonuclease</keyword>
<dbReference type="AlphaFoldDB" id="A0A8K1ZR63"/>
<sequence length="263" mass="30790">MENIFINSVVLTSSPRYLIKFWVGLLEGDGTITVDKSHKKLKNIRVRIVISMKHTLDNFNMLKSIQTVIGGRVIIERKNQYVTWIASSKTDVKHCLYVLTKYPLITLRKQLQLKFAINCINDSSFYTIENRNNKYNIPFEYILPLNINTYFPIWLSGFTEAEGHFKVLLYDTGKIRNLSLTIGQNNGLILLEMIKEYFKSHHKITIDKSTKNKIPDLQYYRISISGPKSNLEILNHFTNYPLLGEKLNQFKKWERQVKKLLNL</sequence>
<name>A0A8K1ZR63_9TREE</name>
<dbReference type="SUPFAM" id="SSF55608">
    <property type="entry name" value="Homing endonucleases"/>
    <property type="match status" value="2"/>
</dbReference>
<keyword evidence="3" id="KW-0378">Hydrolase</keyword>
<gene>
    <name evidence="3" type="primary">orf263</name>
</gene>
<protein>
    <submittedName>
        <fullName evidence="3">LAGLIDADG endonuclease</fullName>
    </submittedName>
</protein>
<keyword evidence="3" id="KW-0540">Nuclease</keyword>
<evidence type="ECO:0000256" key="1">
    <source>
        <dbReference type="ARBA" id="ARBA00002670"/>
    </source>
</evidence>
<dbReference type="PANTHER" id="PTHR36181:SF2">
    <property type="entry name" value="INTRON-ENCODED ENDONUCLEASE AI3-RELATED"/>
    <property type="match status" value="1"/>
</dbReference>
<proteinExistence type="predicted"/>
<keyword evidence="3" id="KW-0496">Mitochondrion</keyword>
<organism evidence="3">
    <name type="scientific">Apiotrichum gamsii</name>
    <dbReference type="NCBI Taxonomy" id="1105092"/>
    <lineage>
        <taxon>Eukaryota</taxon>
        <taxon>Fungi</taxon>
        <taxon>Dikarya</taxon>
        <taxon>Basidiomycota</taxon>
        <taxon>Agaricomycotina</taxon>
        <taxon>Tremellomycetes</taxon>
        <taxon>Trichosporonales</taxon>
        <taxon>Trichosporonaceae</taxon>
        <taxon>Apiotrichum</taxon>
    </lineage>
</organism>
<dbReference type="InterPro" id="IPR051289">
    <property type="entry name" value="LAGLIDADG_Endonuclease"/>
</dbReference>
<accession>A0A8K1ZR63</accession>
<dbReference type="Pfam" id="PF00961">
    <property type="entry name" value="LAGLIDADG_1"/>
    <property type="match status" value="2"/>
</dbReference>
<comment type="function">
    <text evidence="1">Mitochondrial DNA endonuclease involved in intron homing.</text>
</comment>
<dbReference type="InterPro" id="IPR004860">
    <property type="entry name" value="LAGLIDADG_dom"/>
</dbReference>
<evidence type="ECO:0000313" key="3">
    <source>
        <dbReference type="EMBL" id="UHB41903.1"/>
    </source>
</evidence>
<dbReference type="EMBL" id="MZ439919">
    <property type="protein sequence ID" value="UHB41903.1"/>
    <property type="molecule type" value="Genomic_DNA"/>
</dbReference>
<dbReference type="InterPro" id="IPR027434">
    <property type="entry name" value="Homing_endonucl"/>
</dbReference>
<reference evidence="3" key="1">
    <citation type="submission" date="2021-06" db="EMBL/GenBank/DDBJ databases">
        <title>The complete mitochondrial genomes of Apiotrichum species.</title>
        <authorList>
            <person name="Li Q."/>
        </authorList>
    </citation>
    <scope>NUCLEOTIDE SEQUENCE</scope>
</reference>
<evidence type="ECO:0000259" key="2">
    <source>
        <dbReference type="Pfam" id="PF00961"/>
    </source>
</evidence>
<feature type="domain" description="Homing endonuclease LAGLIDADG" evidence="2">
    <location>
        <begin position="22"/>
        <end position="116"/>
    </location>
</feature>
<dbReference type="GO" id="GO:0005739">
    <property type="term" value="C:mitochondrion"/>
    <property type="evidence" value="ECO:0007669"/>
    <property type="project" value="UniProtKB-ARBA"/>
</dbReference>
<dbReference type="GO" id="GO:0004519">
    <property type="term" value="F:endonuclease activity"/>
    <property type="evidence" value="ECO:0007669"/>
    <property type="project" value="UniProtKB-KW"/>
</dbReference>
<feature type="domain" description="Homing endonuclease LAGLIDADG" evidence="2">
    <location>
        <begin position="155"/>
        <end position="254"/>
    </location>
</feature>
<dbReference type="PANTHER" id="PTHR36181">
    <property type="entry name" value="INTRON-ENCODED ENDONUCLEASE AI3-RELATED"/>
    <property type="match status" value="1"/>
</dbReference>
<geneLocation type="mitochondrion" evidence="3"/>
<dbReference type="Gene3D" id="3.10.28.10">
    <property type="entry name" value="Homing endonucleases"/>
    <property type="match status" value="2"/>
</dbReference>